<feature type="transmembrane region" description="Helical" evidence="1">
    <location>
        <begin position="6"/>
        <end position="24"/>
    </location>
</feature>
<evidence type="ECO:0000256" key="1">
    <source>
        <dbReference type="SAM" id="Phobius"/>
    </source>
</evidence>
<reference evidence="2" key="1">
    <citation type="submission" date="2020-08" db="EMBL/GenBank/DDBJ databases">
        <title>Sulfitobacter aestuariivivens sp. nov., isolated from a tidal flat.</title>
        <authorList>
            <person name="Park S."/>
            <person name="Yoon J.-H."/>
        </authorList>
    </citation>
    <scope>NUCLEOTIDE SEQUENCE</scope>
    <source>
        <strain evidence="2">TSTF-M16</strain>
    </source>
</reference>
<accession>A0A927DB43</accession>
<keyword evidence="1" id="KW-0472">Membrane</keyword>
<organism evidence="2 3">
    <name type="scientific">Sulfitobacter aestuariivivens</name>
    <dbReference type="NCBI Taxonomy" id="2766981"/>
    <lineage>
        <taxon>Bacteria</taxon>
        <taxon>Pseudomonadati</taxon>
        <taxon>Pseudomonadota</taxon>
        <taxon>Alphaproteobacteria</taxon>
        <taxon>Rhodobacterales</taxon>
        <taxon>Roseobacteraceae</taxon>
        <taxon>Sulfitobacter</taxon>
    </lineage>
</organism>
<keyword evidence="3" id="KW-1185">Reference proteome</keyword>
<dbReference type="RefSeq" id="WP_191077034.1">
    <property type="nucleotide sequence ID" value="NZ_JACTAG010000003.1"/>
</dbReference>
<protein>
    <submittedName>
        <fullName evidence="2">Uncharacterized protein</fullName>
    </submittedName>
</protein>
<name>A0A927DB43_9RHOB</name>
<keyword evidence="1" id="KW-1133">Transmembrane helix</keyword>
<feature type="transmembrane region" description="Helical" evidence="1">
    <location>
        <begin position="33"/>
        <end position="50"/>
    </location>
</feature>
<dbReference type="AlphaFoldDB" id="A0A927DB43"/>
<dbReference type="EMBL" id="JACTAG010000003">
    <property type="protein sequence ID" value="MBD3666016.1"/>
    <property type="molecule type" value="Genomic_DNA"/>
</dbReference>
<proteinExistence type="predicted"/>
<sequence length="51" mass="5644">MSSFEPDIPAIILGLSAILLLFWSTRVEQNKKMFLIIGIAMAVFSIVSFIA</sequence>
<comment type="caution">
    <text evidence="2">The sequence shown here is derived from an EMBL/GenBank/DDBJ whole genome shotgun (WGS) entry which is preliminary data.</text>
</comment>
<keyword evidence="1" id="KW-0812">Transmembrane</keyword>
<dbReference type="Proteomes" id="UP000635142">
    <property type="component" value="Unassembled WGS sequence"/>
</dbReference>
<evidence type="ECO:0000313" key="3">
    <source>
        <dbReference type="Proteomes" id="UP000635142"/>
    </source>
</evidence>
<evidence type="ECO:0000313" key="2">
    <source>
        <dbReference type="EMBL" id="MBD3666016.1"/>
    </source>
</evidence>
<gene>
    <name evidence="2" type="ORF">H9Q16_18920</name>
</gene>